<proteinExistence type="predicted"/>
<evidence type="ECO:0000256" key="1">
    <source>
        <dbReference type="SAM" id="SignalP"/>
    </source>
</evidence>
<dbReference type="EMBL" id="JBHUDX010000041">
    <property type="protein sequence ID" value="MFD1659520.1"/>
    <property type="molecule type" value="Genomic_DNA"/>
</dbReference>
<feature type="chain" id="PRO_5046204471" evidence="1">
    <location>
        <begin position="33"/>
        <end position="193"/>
    </location>
</feature>
<dbReference type="InterPro" id="IPR007410">
    <property type="entry name" value="LpqE-like"/>
</dbReference>
<protein>
    <submittedName>
        <fullName evidence="2">Copper chaperone PCu(A)C</fullName>
    </submittedName>
</protein>
<keyword evidence="1" id="KW-0732">Signal</keyword>
<reference evidence="3" key="1">
    <citation type="journal article" date="2019" name="Int. J. Syst. Evol. Microbiol.">
        <title>The Global Catalogue of Microorganisms (GCM) 10K type strain sequencing project: providing services to taxonomists for standard genome sequencing and annotation.</title>
        <authorList>
            <consortium name="The Broad Institute Genomics Platform"/>
            <consortium name="The Broad Institute Genome Sequencing Center for Infectious Disease"/>
            <person name="Wu L."/>
            <person name="Ma J."/>
        </authorList>
    </citation>
    <scope>NUCLEOTIDE SEQUENCE [LARGE SCALE GENOMIC DNA]</scope>
    <source>
        <strain evidence="3">CGMCC 1.12470</strain>
    </source>
</reference>
<dbReference type="PANTHER" id="PTHR36302:SF1">
    <property type="entry name" value="COPPER CHAPERONE PCU(A)C"/>
    <property type="match status" value="1"/>
</dbReference>
<evidence type="ECO:0000313" key="3">
    <source>
        <dbReference type="Proteomes" id="UP001597261"/>
    </source>
</evidence>
<dbReference type="Gene3D" id="2.60.40.1890">
    <property type="entry name" value="PCu(A)C copper chaperone"/>
    <property type="match status" value="1"/>
</dbReference>
<dbReference type="InterPro" id="IPR058248">
    <property type="entry name" value="Lxx211020-like"/>
</dbReference>
<name>A0ABW4IQB9_9ACTN</name>
<dbReference type="RefSeq" id="WP_381082746.1">
    <property type="nucleotide sequence ID" value="NZ_JBHUDX010000041.1"/>
</dbReference>
<dbReference type="InterPro" id="IPR006311">
    <property type="entry name" value="TAT_signal"/>
</dbReference>
<dbReference type="SUPFAM" id="SSF110087">
    <property type="entry name" value="DR1885-like metal-binding protein"/>
    <property type="match status" value="1"/>
</dbReference>
<dbReference type="InterPro" id="IPR036182">
    <property type="entry name" value="PCuAC_sf"/>
</dbReference>
<dbReference type="PROSITE" id="PS51257">
    <property type="entry name" value="PROKAR_LIPOPROTEIN"/>
    <property type="match status" value="1"/>
</dbReference>
<gene>
    <name evidence="2" type="ORF">ACFSL4_15245</name>
</gene>
<accession>A0ABW4IQB9</accession>
<sequence>MSTTTRTTPRRSTRRGVLAATAAVSIGIAALAGCGSGGSSSSGKADATATPAEAKATTAAAPVTVKDPWVKAADSKMTGVFGTLVNNTDAEITVVSGASTASKTVELHETADVNGKPMMRPKEGGFVIPAKGSHVLQPGSDHVMLMDLAKAVKPGDEVTVTLTLKDGRTVKFTAVAKAFAGGKENYMPGMKKS</sequence>
<evidence type="ECO:0000313" key="2">
    <source>
        <dbReference type="EMBL" id="MFD1659520.1"/>
    </source>
</evidence>
<organism evidence="2 3">
    <name type="scientific">Streptomyces caeni</name>
    <dbReference type="NCBI Taxonomy" id="2307231"/>
    <lineage>
        <taxon>Bacteria</taxon>
        <taxon>Bacillati</taxon>
        <taxon>Actinomycetota</taxon>
        <taxon>Actinomycetes</taxon>
        <taxon>Kitasatosporales</taxon>
        <taxon>Streptomycetaceae</taxon>
        <taxon>Streptomyces</taxon>
    </lineage>
</organism>
<dbReference type="PANTHER" id="PTHR36302">
    <property type="entry name" value="BLR7088 PROTEIN"/>
    <property type="match status" value="1"/>
</dbReference>
<feature type="signal peptide" evidence="1">
    <location>
        <begin position="1"/>
        <end position="32"/>
    </location>
</feature>
<dbReference type="PROSITE" id="PS51318">
    <property type="entry name" value="TAT"/>
    <property type="match status" value="1"/>
</dbReference>
<keyword evidence="3" id="KW-1185">Reference proteome</keyword>
<comment type="caution">
    <text evidence="2">The sequence shown here is derived from an EMBL/GenBank/DDBJ whole genome shotgun (WGS) entry which is preliminary data.</text>
</comment>
<dbReference type="Pfam" id="PF04314">
    <property type="entry name" value="PCuAC"/>
    <property type="match status" value="1"/>
</dbReference>
<dbReference type="Proteomes" id="UP001597261">
    <property type="component" value="Unassembled WGS sequence"/>
</dbReference>